<evidence type="ECO:0000313" key="2">
    <source>
        <dbReference type="Proteomes" id="UP000829398"/>
    </source>
</evidence>
<gene>
    <name evidence="1" type="ORF">KPL71_014530</name>
</gene>
<name>A0ACB8KC86_CITSI</name>
<keyword evidence="2" id="KW-1185">Reference proteome</keyword>
<organism evidence="1 2">
    <name type="scientific">Citrus sinensis</name>
    <name type="common">Sweet orange</name>
    <name type="synonym">Citrus aurantium var. sinensis</name>
    <dbReference type="NCBI Taxonomy" id="2711"/>
    <lineage>
        <taxon>Eukaryota</taxon>
        <taxon>Viridiplantae</taxon>
        <taxon>Streptophyta</taxon>
        <taxon>Embryophyta</taxon>
        <taxon>Tracheophyta</taxon>
        <taxon>Spermatophyta</taxon>
        <taxon>Magnoliopsida</taxon>
        <taxon>eudicotyledons</taxon>
        <taxon>Gunneridae</taxon>
        <taxon>Pentapetalae</taxon>
        <taxon>rosids</taxon>
        <taxon>malvids</taxon>
        <taxon>Sapindales</taxon>
        <taxon>Rutaceae</taxon>
        <taxon>Aurantioideae</taxon>
        <taxon>Citrus</taxon>
    </lineage>
</organism>
<sequence length="942" mass="108387">MTTNKERIERIETELGEMQDKMQRMELGVNDKLAHIEETLSKLPESLHTSRDAPSINNNIATSRPNREDKDGKRQQFQSRVAKLEFPRYAGDNPTEWFNRVNQFFEYQGSSEDQKVVLASFHLEGEANQWWGTHETKNHVLRLDGLGCSTDYEGKGQDWSARNCCVNRQQLNTNFITARLASVLQLPIQPTPAFLVRVANGEKVICQGKHEKVYVLIQDVPFELTLYSLPITGLDMVLGIQWLENVGSVVCNWKTLTMDFNWNNKKRRLQGLGLQTIQASSLTKVTKEIRQRQAVFAICLQINTEDSYAMAPTSMQGLLEEYSELFREPKHLPPTREIDHQITLKEGAEQINVRPYRYDYFQKAEIEKQVHEMLTSGLIRPSTSPFSSPVPLVKKKDGSWRFCTDYRAFNEVTVKDRFPIPTVEDMLDELHGPAYFTKLDLRTGYHQQELEYLGHIVTCHGVKVDERKISAMVSWPQPQNVSELRGFLGLTGYYRKFIRGYGWWHRSRASTKWQTYNIHKSGIGIGKEGLVDLCKRDVSSDRSRENIEAVSIGATEYISKCDTCQKTKSETLQPAGLLQPLPIPCQVWEDISLDFIEGLPNSQGRDTIFVVVDRLSKYTHFMSLSHMFSAKSVADRFVEGVVKLHSMPKTIVSDRDPIFISKFWHEFFTLFGTQLKMSSTYHPQTDGQTEVVNRCLEQYLRSFVHQWPRKWNPYLPWAEFWYNTTFHVPIGMTPFQALYGRPPPTIPIYPLGSSPVHEVDQALKTRDELLVQLKINLAAAANKMKQTTDKKRREVELQEGDMVYLKLHPYRQSSVFKREHQKLASRFFGPYLVIQKISPVAYKLQLPEGARIHPIFHVSLLKKVVGDLPKCSTDVPPINDEGMIELEPDSVVDTRWLKRGGSIIEQSLIRWKKLPLEEATWEDTAMIHQRFPSLTPGDKGSL</sequence>
<dbReference type="Proteomes" id="UP000829398">
    <property type="component" value="Chromosome 5"/>
</dbReference>
<protein>
    <submittedName>
        <fullName evidence="1">Uncharacterized protein</fullName>
    </submittedName>
</protein>
<reference evidence="2" key="1">
    <citation type="journal article" date="2023" name="Hortic. Res.">
        <title>A chromosome-level phased genome enabling allele-level studies in sweet orange: a case study on citrus Huanglongbing tolerance.</title>
        <authorList>
            <person name="Wu B."/>
            <person name="Yu Q."/>
            <person name="Deng Z."/>
            <person name="Duan Y."/>
            <person name="Luo F."/>
            <person name="Gmitter F. Jr."/>
        </authorList>
    </citation>
    <scope>NUCLEOTIDE SEQUENCE [LARGE SCALE GENOMIC DNA]</scope>
    <source>
        <strain evidence="2">cv. Valencia</strain>
    </source>
</reference>
<comment type="caution">
    <text evidence="1">The sequence shown here is derived from an EMBL/GenBank/DDBJ whole genome shotgun (WGS) entry which is preliminary data.</text>
</comment>
<dbReference type="EMBL" id="CM039174">
    <property type="protein sequence ID" value="KAH9752024.1"/>
    <property type="molecule type" value="Genomic_DNA"/>
</dbReference>
<evidence type="ECO:0000313" key="1">
    <source>
        <dbReference type="EMBL" id="KAH9752024.1"/>
    </source>
</evidence>
<accession>A0ACB8KC86</accession>
<proteinExistence type="predicted"/>